<evidence type="ECO:0000313" key="3">
    <source>
        <dbReference type="Proteomes" id="UP000551501"/>
    </source>
</evidence>
<keyword evidence="3" id="KW-1185">Reference proteome</keyword>
<name>A0A840EXV8_9ACTN</name>
<proteinExistence type="predicted"/>
<dbReference type="Proteomes" id="UP000551501">
    <property type="component" value="Unassembled WGS sequence"/>
</dbReference>
<keyword evidence="1" id="KW-0812">Transmembrane</keyword>
<keyword evidence="1" id="KW-1133">Transmembrane helix</keyword>
<feature type="transmembrane region" description="Helical" evidence="1">
    <location>
        <begin position="192"/>
        <end position="213"/>
    </location>
</feature>
<dbReference type="EMBL" id="JACIFP010000001">
    <property type="protein sequence ID" value="MBB4137875.1"/>
    <property type="molecule type" value="Genomic_DNA"/>
</dbReference>
<evidence type="ECO:0000256" key="1">
    <source>
        <dbReference type="SAM" id="Phobius"/>
    </source>
</evidence>
<organism evidence="2 3">
    <name type="scientific">Gordonia humi</name>
    <dbReference type="NCBI Taxonomy" id="686429"/>
    <lineage>
        <taxon>Bacteria</taxon>
        <taxon>Bacillati</taxon>
        <taxon>Actinomycetota</taxon>
        <taxon>Actinomycetes</taxon>
        <taxon>Mycobacteriales</taxon>
        <taxon>Gordoniaceae</taxon>
        <taxon>Gordonia</taxon>
    </lineage>
</organism>
<dbReference type="RefSeq" id="WP_183372700.1">
    <property type="nucleotide sequence ID" value="NZ_BAABHL010000001.1"/>
</dbReference>
<dbReference type="AlphaFoldDB" id="A0A840EXV8"/>
<evidence type="ECO:0000313" key="2">
    <source>
        <dbReference type="EMBL" id="MBB4137875.1"/>
    </source>
</evidence>
<accession>A0A840EXV8</accession>
<sequence length="275" mass="28691">MRSVLSGLFTIVAMIAVVVAVPTMWGSQKVVSADGFAASAAQAARDQQVQDYFASTIASSVAEQTSIPLAGDAVKPLAQAYTRSDAFATAFEEIARQQHDWLFTAPGPDTDAHVMDLNITPMINEAVASASLPVPVHIDTPIYVAIDQHRLSAGSLESTGDLVKTVSWIAVIVAVVAAILALALANRRGTVLAWLGVGGMLAAAVAFGVAQYIRTLVDDRAADTEEAARRTVEVVADDISGSLITWAVIAVIVGALVTVAGILFRIVGGGRRRAV</sequence>
<keyword evidence="1" id="KW-0472">Membrane</keyword>
<feature type="transmembrane region" description="Helical" evidence="1">
    <location>
        <begin position="166"/>
        <end position="185"/>
    </location>
</feature>
<reference evidence="2 3" key="1">
    <citation type="submission" date="2020-08" db="EMBL/GenBank/DDBJ databases">
        <title>Sequencing the genomes of 1000 actinobacteria strains.</title>
        <authorList>
            <person name="Klenk H.-P."/>
        </authorList>
    </citation>
    <scope>NUCLEOTIDE SEQUENCE [LARGE SCALE GENOMIC DNA]</scope>
    <source>
        <strain evidence="2 3">DSM 45298</strain>
    </source>
</reference>
<feature type="transmembrane region" description="Helical" evidence="1">
    <location>
        <begin position="243"/>
        <end position="264"/>
    </location>
</feature>
<gene>
    <name evidence="2" type="ORF">BKA16_004427</name>
</gene>
<protein>
    <submittedName>
        <fullName evidence="2">Uncharacterized protein</fullName>
    </submittedName>
</protein>
<comment type="caution">
    <text evidence="2">The sequence shown here is derived from an EMBL/GenBank/DDBJ whole genome shotgun (WGS) entry which is preliminary data.</text>
</comment>